<dbReference type="InterPro" id="IPR042070">
    <property type="entry name" value="PucR_C-HTH_sf"/>
</dbReference>
<gene>
    <name evidence="4" type="ORF">RM423_14830</name>
</gene>
<dbReference type="PANTHER" id="PTHR33744">
    <property type="entry name" value="CARBOHYDRATE DIACID REGULATOR"/>
    <property type="match status" value="1"/>
</dbReference>
<comment type="similarity">
    <text evidence="1">Belongs to the CdaR family.</text>
</comment>
<dbReference type="RefSeq" id="WP_311423817.1">
    <property type="nucleotide sequence ID" value="NZ_JAVREH010000021.1"/>
</dbReference>
<dbReference type="EMBL" id="JAVREH010000021">
    <property type="protein sequence ID" value="MDT0262668.1"/>
    <property type="molecule type" value="Genomic_DNA"/>
</dbReference>
<evidence type="ECO:0000259" key="3">
    <source>
        <dbReference type="Pfam" id="PF17853"/>
    </source>
</evidence>
<evidence type="ECO:0000256" key="1">
    <source>
        <dbReference type="ARBA" id="ARBA00006754"/>
    </source>
</evidence>
<dbReference type="PANTHER" id="PTHR33744:SF7">
    <property type="entry name" value="PUCR FAMILY TRANSCRIPTIONAL REGULATOR"/>
    <property type="match status" value="1"/>
</dbReference>
<sequence length="409" mass="43345">MEGNLSEATIRRIEQSSGELATRSVARMDEQLAWFRRLPADQRSWVTLVAQAGIASFVEWLRSPGQALRLTGEVFGTAPRELARRVSLQQTVELVRQTIAVVEEHVPSLAGPGEEQQVADAMLRFSREIAFAAARVYASAAETRGAWDARLEALVIDGLVRGVGPSEERSPVSQLAALGWRAEGAVTAVVGFARSDRNPTEALDSVHRAARRAGLDVLAGVHGGRLVIVLGGVGDPLQAARTVLDEFADGPVVVGGVASQVSGAASVTALALSGLRAVAGWPAAPRPVTADDLLPERTIAGDADARQQLIDTVYEPLAEAGDVLLNTVVTYLDGGRAVEATARALFVHTNTVRYRLRRAAELCGQAPTEARGAFTIQLALVLGRLNRFGTPSEVAPIGETPAPQPLTSW</sequence>
<dbReference type="Gene3D" id="1.10.10.2840">
    <property type="entry name" value="PucR C-terminal helix-turn-helix domain"/>
    <property type="match status" value="1"/>
</dbReference>
<keyword evidence="5" id="KW-1185">Reference proteome</keyword>
<accession>A0ABU2JCE6</accession>
<organism evidence="4 5">
    <name type="scientific">Jatrophihabitans lederbergiae</name>
    <dbReference type="NCBI Taxonomy" id="3075547"/>
    <lineage>
        <taxon>Bacteria</taxon>
        <taxon>Bacillati</taxon>
        <taxon>Actinomycetota</taxon>
        <taxon>Actinomycetes</taxon>
        <taxon>Jatrophihabitantales</taxon>
        <taxon>Jatrophihabitantaceae</taxon>
        <taxon>Jatrophihabitans</taxon>
    </lineage>
</organism>
<feature type="domain" description="PucR C-terminal helix-turn-helix" evidence="2">
    <location>
        <begin position="324"/>
        <end position="381"/>
    </location>
</feature>
<dbReference type="Proteomes" id="UP001183176">
    <property type="component" value="Unassembled WGS sequence"/>
</dbReference>
<proteinExistence type="inferred from homology"/>
<protein>
    <submittedName>
        <fullName evidence="4">Helix-turn-helix domain-containing protein</fullName>
    </submittedName>
</protein>
<feature type="domain" description="CdaR GGDEF-like" evidence="3">
    <location>
        <begin position="167"/>
        <end position="273"/>
    </location>
</feature>
<dbReference type="InterPro" id="IPR051448">
    <property type="entry name" value="CdaR-like_regulators"/>
</dbReference>
<evidence type="ECO:0000313" key="5">
    <source>
        <dbReference type="Proteomes" id="UP001183176"/>
    </source>
</evidence>
<evidence type="ECO:0000313" key="4">
    <source>
        <dbReference type="EMBL" id="MDT0262668.1"/>
    </source>
</evidence>
<dbReference type="InterPro" id="IPR041522">
    <property type="entry name" value="CdaR_GGDEF"/>
</dbReference>
<comment type="caution">
    <text evidence="4">The sequence shown here is derived from an EMBL/GenBank/DDBJ whole genome shotgun (WGS) entry which is preliminary data.</text>
</comment>
<dbReference type="Pfam" id="PF13556">
    <property type="entry name" value="HTH_30"/>
    <property type="match status" value="1"/>
</dbReference>
<reference evidence="5" key="1">
    <citation type="submission" date="2023-07" db="EMBL/GenBank/DDBJ databases">
        <title>30 novel species of actinomycetes from the DSMZ collection.</title>
        <authorList>
            <person name="Nouioui I."/>
        </authorList>
    </citation>
    <scope>NUCLEOTIDE SEQUENCE [LARGE SCALE GENOMIC DNA]</scope>
    <source>
        <strain evidence="5">DSM 44399</strain>
    </source>
</reference>
<dbReference type="InterPro" id="IPR025736">
    <property type="entry name" value="PucR_C-HTH_dom"/>
</dbReference>
<dbReference type="Pfam" id="PF17853">
    <property type="entry name" value="GGDEF_2"/>
    <property type="match status" value="1"/>
</dbReference>
<evidence type="ECO:0000259" key="2">
    <source>
        <dbReference type="Pfam" id="PF13556"/>
    </source>
</evidence>
<name>A0ABU2JCE6_9ACTN</name>